<comment type="caution">
    <text evidence="4">The sequence shown here is derived from an EMBL/GenBank/DDBJ whole genome shotgun (WGS) entry which is preliminary data.</text>
</comment>
<feature type="domain" description="Metallo-beta-lactamase" evidence="3">
    <location>
        <begin position="53"/>
        <end position="245"/>
    </location>
</feature>
<evidence type="ECO:0000256" key="2">
    <source>
        <dbReference type="SAM" id="SignalP"/>
    </source>
</evidence>
<dbReference type="InterPro" id="IPR035681">
    <property type="entry name" value="ComA-like_MBL"/>
</dbReference>
<dbReference type="InterPro" id="IPR001279">
    <property type="entry name" value="Metallo-B-lactamas"/>
</dbReference>
<dbReference type="CDD" id="cd07731">
    <property type="entry name" value="ComA-like_MBL-fold"/>
    <property type="match status" value="1"/>
</dbReference>
<organism evidence="4 5">
    <name type="scientific">Anaerotignum faecicola</name>
    <dbReference type="NCBI Taxonomy" id="2358141"/>
    <lineage>
        <taxon>Bacteria</taxon>
        <taxon>Bacillati</taxon>
        <taxon>Bacillota</taxon>
        <taxon>Clostridia</taxon>
        <taxon>Lachnospirales</taxon>
        <taxon>Anaerotignaceae</taxon>
        <taxon>Anaerotignum</taxon>
    </lineage>
</organism>
<evidence type="ECO:0000256" key="1">
    <source>
        <dbReference type="ARBA" id="ARBA00023159"/>
    </source>
</evidence>
<dbReference type="GO" id="GO:0006281">
    <property type="term" value="P:DNA repair"/>
    <property type="evidence" value="ECO:0007669"/>
    <property type="project" value="InterPro"/>
</dbReference>
<dbReference type="EMBL" id="BHVZ01000002">
    <property type="protein sequence ID" value="GCB29787.1"/>
    <property type="molecule type" value="Genomic_DNA"/>
</dbReference>
<keyword evidence="5" id="KW-1185">Reference proteome</keyword>
<accession>A0A401LDY5</accession>
<dbReference type="PROSITE" id="PS51257">
    <property type="entry name" value="PROKAR_LIPOPROTEIN"/>
    <property type="match status" value="1"/>
</dbReference>
<dbReference type="Pfam" id="PF00753">
    <property type="entry name" value="Lactamase_B"/>
    <property type="match status" value="1"/>
</dbReference>
<dbReference type="Gene3D" id="3.40.10.10">
    <property type="entry name" value="DNA Methylphosphotriester Repair Domain"/>
    <property type="match status" value="1"/>
</dbReference>
<dbReference type="SUPFAM" id="SSF57884">
    <property type="entry name" value="Ada DNA repair protein, N-terminal domain (N-Ada 10)"/>
    <property type="match status" value="1"/>
</dbReference>
<sequence>MKRKGFKEILLLFSMLFALTGCSVSEATQHGMAVDTIQTEDVLLRVDFLNVGQADCALLSTNGHYMVIDGGNNGDADTILSYLEGQGVEKLDAVVGTHPHEDHIGSLDAIINHFDVDAVYMPKIMHTSKTFEDVLDAVANKGLKIKSPSPGDTIDFNGLEIEVLGPQREYKDFNNNSIVLKVNAGETAFLFTGDAEETAEKDILQADYDLQADVLKVGHHGSSTSSSQAFLQAVKPKYAVISVGVGNSYHHPEEEALQRLQSIGAEIYRTDLQGNIVCTTDGKNIAFNCNSVSGTEVYADAARNNTPAEEVVYIANKKSKKFHLESCASLPDEENRIYLEDREEAISLGYTPCGTCKP</sequence>
<dbReference type="SMART" id="SM00849">
    <property type="entry name" value="Lactamase_B"/>
    <property type="match status" value="1"/>
</dbReference>
<dbReference type="AlphaFoldDB" id="A0A401LDY5"/>
<dbReference type="PANTHER" id="PTHR30619">
    <property type="entry name" value="DNA INTERNALIZATION/COMPETENCE PROTEIN COMEC/REC2"/>
    <property type="match status" value="1"/>
</dbReference>
<protein>
    <submittedName>
        <fullName evidence="4">MBL fold protein</fullName>
    </submittedName>
</protein>
<dbReference type="Proteomes" id="UP000287361">
    <property type="component" value="Unassembled WGS sequence"/>
</dbReference>
<name>A0A401LDY5_9FIRM</name>
<dbReference type="InterPro" id="IPR035451">
    <property type="entry name" value="Ada-like_dom_sf"/>
</dbReference>
<dbReference type="InterPro" id="IPR052159">
    <property type="entry name" value="Competence_DNA_uptake"/>
</dbReference>
<reference evidence="4 5" key="1">
    <citation type="submission" date="2018-10" db="EMBL/GenBank/DDBJ databases">
        <title>Draft Genome Sequence of Anaerotignum sp. KCTC 15736.</title>
        <authorList>
            <person name="Choi S.H."/>
            <person name="Kim J.S."/>
            <person name="Kang S.W."/>
            <person name="Lee J.S."/>
            <person name="Park S.H."/>
        </authorList>
    </citation>
    <scope>NUCLEOTIDE SEQUENCE [LARGE SCALE GENOMIC DNA]</scope>
    <source>
        <strain evidence="4 5">KCTC 15736</strain>
    </source>
</reference>
<dbReference type="OrthoDB" id="9783680at2"/>
<evidence type="ECO:0000313" key="4">
    <source>
        <dbReference type="EMBL" id="GCB29787.1"/>
    </source>
</evidence>
<dbReference type="Pfam" id="PF02805">
    <property type="entry name" value="Ada_Zn_binding"/>
    <property type="match status" value="1"/>
</dbReference>
<dbReference type="PANTHER" id="PTHR30619:SF7">
    <property type="entry name" value="BETA-LACTAMASE DOMAIN PROTEIN"/>
    <property type="match status" value="1"/>
</dbReference>
<dbReference type="InterPro" id="IPR004026">
    <property type="entry name" value="Ada_DNA_repair_Zn-bd"/>
</dbReference>
<dbReference type="SUPFAM" id="SSF56281">
    <property type="entry name" value="Metallo-hydrolase/oxidoreductase"/>
    <property type="match status" value="1"/>
</dbReference>
<feature type="chain" id="PRO_5039081497" evidence="2">
    <location>
        <begin position="24"/>
        <end position="358"/>
    </location>
</feature>
<gene>
    <name evidence="4" type="ORF">KGMB03357_14480</name>
</gene>
<dbReference type="InterPro" id="IPR036866">
    <property type="entry name" value="RibonucZ/Hydroxyglut_hydro"/>
</dbReference>
<dbReference type="GO" id="GO:0008168">
    <property type="term" value="F:methyltransferase activity"/>
    <property type="evidence" value="ECO:0007669"/>
    <property type="project" value="InterPro"/>
</dbReference>
<dbReference type="GO" id="GO:0006355">
    <property type="term" value="P:regulation of DNA-templated transcription"/>
    <property type="evidence" value="ECO:0007669"/>
    <property type="project" value="InterPro"/>
</dbReference>
<evidence type="ECO:0000259" key="3">
    <source>
        <dbReference type="SMART" id="SM00849"/>
    </source>
</evidence>
<keyword evidence="2" id="KW-0732">Signal</keyword>
<proteinExistence type="predicted"/>
<dbReference type="GO" id="GO:0003677">
    <property type="term" value="F:DNA binding"/>
    <property type="evidence" value="ECO:0007669"/>
    <property type="project" value="InterPro"/>
</dbReference>
<dbReference type="Gene3D" id="3.60.15.10">
    <property type="entry name" value="Ribonuclease Z/Hydroxyacylglutathione hydrolase-like"/>
    <property type="match status" value="1"/>
</dbReference>
<evidence type="ECO:0000313" key="5">
    <source>
        <dbReference type="Proteomes" id="UP000287361"/>
    </source>
</evidence>
<keyword evidence="1" id="KW-0010">Activator</keyword>
<feature type="signal peptide" evidence="2">
    <location>
        <begin position="1"/>
        <end position="23"/>
    </location>
</feature>
<dbReference type="GO" id="GO:0008270">
    <property type="term" value="F:zinc ion binding"/>
    <property type="evidence" value="ECO:0007669"/>
    <property type="project" value="InterPro"/>
</dbReference>